<dbReference type="EMBL" id="JANJYJ010000002">
    <property type="protein sequence ID" value="KAK3227203.1"/>
    <property type="molecule type" value="Genomic_DNA"/>
</dbReference>
<reference evidence="2" key="1">
    <citation type="journal article" date="2023" name="Plant J.">
        <title>Genome sequences and population genomics provide insights into the demographic history, inbreeding, and mutation load of two 'living fossil' tree species of Dipteronia.</title>
        <authorList>
            <person name="Feng Y."/>
            <person name="Comes H.P."/>
            <person name="Chen J."/>
            <person name="Zhu S."/>
            <person name="Lu R."/>
            <person name="Zhang X."/>
            <person name="Li P."/>
            <person name="Qiu J."/>
            <person name="Olsen K.M."/>
            <person name="Qiu Y."/>
        </authorList>
    </citation>
    <scope>NUCLEOTIDE SEQUENCE</scope>
    <source>
        <strain evidence="2">NBL</strain>
    </source>
</reference>
<dbReference type="AlphaFoldDB" id="A0AAE0AZF3"/>
<comment type="caution">
    <text evidence="2">The sequence shown here is derived from an EMBL/GenBank/DDBJ whole genome shotgun (WGS) entry which is preliminary data.</text>
</comment>
<evidence type="ECO:0000313" key="3">
    <source>
        <dbReference type="Proteomes" id="UP001281410"/>
    </source>
</evidence>
<keyword evidence="3" id="KW-1185">Reference proteome</keyword>
<evidence type="ECO:0000313" key="2">
    <source>
        <dbReference type="EMBL" id="KAK3227203.1"/>
    </source>
</evidence>
<accession>A0AAE0AZF3</accession>
<protein>
    <submittedName>
        <fullName evidence="2">Uncharacterized protein</fullName>
    </submittedName>
</protein>
<name>A0AAE0AZF3_9ROSI</name>
<sequence>MYWILMQRMSQLVNFAKSAMCVSPSVADQKGGRLASILGFSVIATRVWDKVNGWCDKLLSAGGKEILIKAIVQLIPTYAMSLFCLPRRLIFKVKREYSVRIGYWVGRAMEELPYTSGMNVVMNWWKFLWKMEILLKGLQLVSDMGLQPVVAETKATLVVNWITVGRRIYSDVDLSDFLESSSLPSPSQPLFNSSSLPSYPQLPVCRGRGVTLTGPTPSQTTDKRKDVVVAHSRSTIKRECSPDPTLYSISNEAPV</sequence>
<evidence type="ECO:0000256" key="1">
    <source>
        <dbReference type="SAM" id="MobiDB-lite"/>
    </source>
</evidence>
<feature type="region of interest" description="Disordered" evidence="1">
    <location>
        <begin position="210"/>
        <end position="234"/>
    </location>
</feature>
<organism evidence="2 3">
    <name type="scientific">Dipteronia sinensis</name>
    <dbReference type="NCBI Taxonomy" id="43782"/>
    <lineage>
        <taxon>Eukaryota</taxon>
        <taxon>Viridiplantae</taxon>
        <taxon>Streptophyta</taxon>
        <taxon>Embryophyta</taxon>
        <taxon>Tracheophyta</taxon>
        <taxon>Spermatophyta</taxon>
        <taxon>Magnoliopsida</taxon>
        <taxon>eudicotyledons</taxon>
        <taxon>Gunneridae</taxon>
        <taxon>Pentapetalae</taxon>
        <taxon>rosids</taxon>
        <taxon>malvids</taxon>
        <taxon>Sapindales</taxon>
        <taxon>Sapindaceae</taxon>
        <taxon>Hippocastanoideae</taxon>
        <taxon>Acereae</taxon>
        <taxon>Dipteronia</taxon>
    </lineage>
</organism>
<proteinExistence type="predicted"/>
<dbReference type="Proteomes" id="UP001281410">
    <property type="component" value="Unassembled WGS sequence"/>
</dbReference>
<gene>
    <name evidence="2" type="ORF">Dsin_007065</name>
</gene>